<feature type="transmembrane region" description="Helical" evidence="1">
    <location>
        <begin position="33"/>
        <end position="55"/>
    </location>
</feature>
<keyword evidence="1" id="KW-1133">Transmembrane helix</keyword>
<keyword evidence="1" id="KW-0812">Transmembrane</keyword>
<name>A0A841ISW0_9ACTN</name>
<dbReference type="Proteomes" id="UP000536604">
    <property type="component" value="Unassembled WGS sequence"/>
</dbReference>
<keyword evidence="2" id="KW-0012">Acyltransferase</keyword>
<organism evidence="2 3">
    <name type="scientific">Nocardiopsis algeriensis</name>
    <dbReference type="NCBI Taxonomy" id="1478215"/>
    <lineage>
        <taxon>Bacteria</taxon>
        <taxon>Bacillati</taxon>
        <taxon>Actinomycetota</taxon>
        <taxon>Actinomycetes</taxon>
        <taxon>Streptosporangiales</taxon>
        <taxon>Nocardiopsidaceae</taxon>
        <taxon>Nocardiopsis</taxon>
    </lineage>
</organism>
<evidence type="ECO:0000313" key="3">
    <source>
        <dbReference type="Proteomes" id="UP000536604"/>
    </source>
</evidence>
<gene>
    <name evidence="2" type="ORF">FHS13_003746</name>
</gene>
<dbReference type="GO" id="GO:0016746">
    <property type="term" value="F:acyltransferase activity"/>
    <property type="evidence" value="ECO:0007669"/>
    <property type="project" value="UniProtKB-KW"/>
</dbReference>
<keyword evidence="3" id="KW-1185">Reference proteome</keyword>
<proteinExistence type="predicted"/>
<evidence type="ECO:0000313" key="2">
    <source>
        <dbReference type="EMBL" id="MBB6121767.1"/>
    </source>
</evidence>
<feature type="transmembrane region" description="Helical" evidence="1">
    <location>
        <begin position="101"/>
        <end position="122"/>
    </location>
</feature>
<sequence>MRRRLVSLAVLELVNIPLFAFVLFGLLDVPPSAANLAGFGLFALLLVEGSAYWWLKLRQLRTGTPLPAGTGVFRVLLRVNVALLAAGGALVLWQLSGGARWIQVLPGLGLWLFAILEHVNYFHVQLMHDTRADLSRLLRSGLHRSHLWRDMDRHRRASAARTAG</sequence>
<feature type="transmembrane region" description="Helical" evidence="1">
    <location>
        <begin position="5"/>
        <end position="27"/>
    </location>
</feature>
<reference evidence="2 3" key="1">
    <citation type="submission" date="2020-08" db="EMBL/GenBank/DDBJ databases">
        <title>Genomic Encyclopedia of Type Strains, Phase III (KMG-III): the genomes of soil and plant-associated and newly described type strains.</title>
        <authorList>
            <person name="Whitman W."/>
        </authorList>
    </citation>
    <scope>NUCLEOTIDE SEQUENCE [LARGE SCALE GENOMIC DNA]</scope>
    <source>
        <strain evidence="2 3">CECT 8712</strain>
    </source>
</reference>
<keyword evidence="2" id="KW-0449">Lipoprotein</keyword>
<dbReference type="EMBL" id="JACHJO010000012">
    <property type="protein sequence ID" value="MBB6121767.1"/>
    <property type="molecule type" value="Genomic_DNA"/>
</dbReference>
<keyword evidence="2" id="KW-0808">Transferase</keyword>
<keyword evidence="1" id="KW-0472">Membrane</keyword>
<dbReference type="AlphaFoldDB" id="A0A841ISW0"/>
<dbReference type="RefSeq" id="WP_184293219.1">
    <property type="nucleotide sequence ID" value="NZ_JACHJO010000012.1"/>
</dbReference>
<evidence type="ECO:0000256" key="1">
    <source>
        <dbReference type="SAM" id="Phobius"/>
    </source>
</evidence>
<feature type="transmembrane region" description="Helical" evidence="1">
    <location>
        <begin position="75"/>
        <end position="95"/>
    </location>
</feature>
<comment type="caution">
    <text evidence="2">The sequence shown here is derived from an EMBL/GenBank/DDBJ whole genome shotgun (WGS) entry which is preliminary data.</text>
</comment>
<accession>A0A841ISW0</accession>
<protein>
    <submittedName>
        <fullName evidence="2">Apolipoprotein N-acyltransferase</fullName>
    </submittedName>
</protein>